<evidence type="ECO:0000256" key="6">
    <source>
        <dbReference type="ARBA" id="ARBA00023315"/>
    </source>
</evidence>
<dbReference type="PROSITE" id="PS50968">
    <property type="entry name" value="BIOTINYL_LIPOYL"/>
    <property type="match status" value="1"/>
</dbReference>
<accession>A0A1I7MUY8</accession>
<comment type="function">
    <text evidence="7">The pyruvate dehydrogenase complex catalyzes the overall conversion of pyruvate to acetyl-CoA and CO(2). It contains multiple copies of three enzymatic components: pyruvate dehydrogenase (E1), dihydrolipoamide acetyltransferase (E2) and lipoamide dehydrogenase (E3).</text>
</comment>
<evidence type="ECO:0000313" key="14">
    <source>
        <dbReference type="Proteomes" id="UP000199423"/>
    </source>
</evidence>
<dbReference type="PROSITE" id="PS51826">
    <property type="entry name" value="PSBD"/>
    <property type="match status" value="1"/>
</dbReference>
<dbReference type="InterPro" id="IPR003016">
    <property type="entry name" value="2-oxoA_DH_lipoyl-BS"/>
</dbReference>
<dbReference type="Gene3D" id="3.30.559.10">
    <property type="entry name" value="Chloramphenicol acetyltransferase-like domain"/>
    <property type="match status" value="1"/>
</dbReference>
<dbReference type="SUPFAM" id="SSF51230">
    <property type="entry name" value="Single hybrid motif"/>
    <property type="match status" value="1"/>
</dbReference>
<organism evidence="13 14">
    <name type="scientific">Hyphomicrobium facile</name>
    <dbReference type="NCBI Taxonomy" id="51670"/>
    <lineage>
        <taxon>Bacteria</taxon>
        <taxon>Pseudomonadati</taxon>
        <taxon>Pseudomonadota</taxon>
        <taxon>Alphaproteobacteria</taxon>
        <taxon>Hyphomicrobiales</taxon>
        <taxon>Hyphomicrobiaceae</taxon>
        <taxon>Hyphomicrobium</taxon>
    </lineage>
</organism>
<dbReference type="CDD" id="cd06849">
    <property type="entry name" value="lipoyl_domain"/>
    <property type="match status" value="1"/>
</dbReference>
<comment type="similarity">
    <text evidence="2 9">Belongs to the 2-oxoacid dehydrogenase family.</text>
</comment>
<dbReference type="InterPro" id="IPR023213">
    <property type="entry name" value="CAT-like_dom_sf"/>
</dbReference>
<dbReference type="GO" id="GO:0031405">
    <property type="term" value="F:lipoic acid binding"/>
    <property type="evidence" value="ECO:0007669"/>
    <property type="project" value="TreeGrafter"/>
</dbReference>
<dbReference type="Pfam" id="PF00198">
    <property type="entry name" value="2-oxoacid_dh"/>
    <property type="match status" value="1"/>
</dbReference>
<comment type="cofactor">
    <cofactor evidence="1 9">
        <name>(R)-lipoate</name>
        <dbReference type="ChEBI" id="CHEBI:83088"/>
    </cofactor>
</comment>
<evidence type="ECO:0000256" key="3">
    <source>
        <dbReference type="ARBA" id="ARBA00011484"/>
    </source>
</evidence>
<feature type="compositionally biased region" description="Basic and acidic residues" evidence="10">
    <location>
        <begin position="111"/>
        <end position="124"/>
    </location>
</feature>
<comment type="catalytic activity">
    <reaction evidence="8">
        <text>N(6)-[(R)-dihydrolipoyl]-L-lysyl-[protein] + acetyl-CoA = N(6)-[(R)-S(8)-acetyldihydrolipoyl]-L-lysyl-[protein] + CoA</text>
        <dbReference type="Rhea" id="RHEA:17017"/>
        <dbReference type="Rhea" id="RHEA-COMP:10475"/>
        <dbReference type="Rhea" id="RHEA-COMP:10478"/>
        <dbReference type="ChEBI" id="CHEBI:57287"/>
        <dbReference type="ChEBI" id="CHEBI:57288"/>
        <dbReference type="ChEBI" id="CHEBI:83100"/>
        <dbReference type="ChEBI" id="CHEBI:83111"/>
        <dbReference type="EC" id="2.3.1.12"/>
    </reaction>
</comment>
<dbReference type="GO" id="GO:0005737">
    <property type="term" value="C:cytoplasm"/>
    <property type="evidence" value="ECO:0007669"/>
    <property type="project" value="TreeGrafter"/>
</dbReference>
<dbReference type="Pfam" id="PF00364">
    <property type="entry name" value="Biotin_lipoyl"/>
    <property type="match status" value="1"/>
</dbReference>
<protein>
    <recommendedName>
        <fullName evidence="9">Dihydrolipoamide acetyltransferase component of pyruvate dehydrogenase complex</fullName>
        <ecNumber evidence="9">2.3.1.-</ecNumber>
    </recommendedName>
</protein>
<feature type="domain" description="Lipoyl-binding" evidence="11">
    <location>
        <begin position="3"/>
        <end position="77"/>
    </location>
</feature>
<dbReference type="InterPro" id="IPR011053">
    <property type="entry name" value="Single_hybrid_motif"/>
</dbReference>
<gene>
    <name evidence="13" type="ORF">SAMN04488557_0382</name>
</gene>
<evidence type="ECO:0000259" key="11">
    <source>
        <dbReference type="PROSITE" id="PS50968"/>
    </source>
</evidence>
<keyword evidence="6 9" id="KW-0012">Acyltransferase</keyword>
<keyword evidence="13" id="KW-0670">Pyruvate</keyword>
<dbReference type="InterPro" id="IPR001078">
    <property type="entry name" value="2-oxoacid_DH_actylTfrase"/>
</dbReference>
<dbReference type="Pfam" id="PF02817">
    <property type="entry name" value="E3_binding"/>
    <property type="match status" value="1"/>
</dbReference>
<dbReference type="InterPro" id="IPR000089">
    <property type="entry name" value="Biotin_lipoyl"/>
</dbReference>
<dbReference type="Gene3D" id="2.40.50.100">
    <property type="match status" value="1"/>
</dbReference>
<dbReference type="InterPro" id="IPR036625">
    <property type="entry name" value="E3-bd_dom_sf"/>
</dbReference>
<dbReference type="PROSITE" id="PS00189">
    <property type="entry name" value="LIPOYL"/>
    <property type="match status" value="1"/>
</dbReference>
<feature type="domain" description="Peripheral subunit-binding (PSBD)" evidence="12">
    <location>
        <begin position="138"/>
        <end position="175"/>
    </location>
</feature>
<evidence type="ECO:0000256" key="10">
    <source>
        <dbReference type="SAM" id="MobiDB-lite"/>
    </source>
</evidence>
<dbReference type="SUPFAM" id="SSF47005">
    <property type="entry name" value="Peripheral subunit-binding domain of 2-oxo acid dehydrogenase complex"/>
    <property type="match status" value="1"/>
</dbReference>
<comment type="subunit">
    <text evidence="3">Forms a 24-polypeptide structural core with octahedral symmetry.</text>
</comment>
<dbReference type="STRING" id="51670.SAMN04488557_0382"/>
<dbReference type="GO" id="GO:0006086">
    <property type="term" value="P:pyruvate decarboxylation to acetyl-CoA"/>
    <property type="evidence" value="ECO:0007669"/>
    <property type="project" value="TreeGrafter"/>
</dbReference>
<dbReference type="EMBL" id="FPCH01000001">
    <property type="protein sequence ID" value="SFV26223.1"/>
    <property type="molecule type" value="Genomic_DNA"/>
</dbReference>
<dbReference type="FunFam" id="3.30.559.10:FF:000004">
    <property type="entry name" value="Acetyltransferase component of pyruvate dehydrogenase complex"/>
    <property type="match status" value="1"/>
</dbReference>
<evidence type="ECO:0000313" key="13">
    <source>
        <dbReference type="EMBL" id="SFV26223.1"/>
    </source>
</evidence>
<keyword evidence="5 9" id="KW-0450">Lipoyl</keyword>
<dbReference type="Gene3D" id="4.10.320.10">
    <property type="entry name" value="E3-binding domain"/>
    <property type="match status" value="1"/>
</dbReference>
<evidence type="ECO:0000256" key="7">
    <source>
        <dbReference type="ARBA" id="ARBA00025211"/>
    </source>
</evidence>
<proteinExistence type="inferred from homology"/>
<dbReference type="OrthoDB" id="9805770at2"/>
<name>A0A1I7MUY8_9HYPH</name>
<dbReference type="SUPFAM" id="SSF52777">
    <property type="entry name" value="CoA-dependent acyltransferases"/>
    <property type="match status" value="1"/>
</dbReference>
<dbReference type="AlphaFoldDB" id="A0A1I7MUY8"/>
<evidence type="ECO:0000256" key="5">
    <source>
        <dbReference type="ARBA" id="ARBA00022823"/>
    </source>
</evidence>
<keyword evidence="14" id="KW-1185">Reference proteome</keyword>
<evidence type="ECO:0000259" key="12">
    <source>
        <dbReference type="PROSITE" id="PS51826"/>
    </source>
</evidence>
<evidence type="ECO:0000256" key="1">
    <source>
        <dbReference type="ARBA" id="ARBA00001938"/>
    </source>
</evidence>
<evidence type="ECO:0000256" key="9">
    <source>
        <dbReference type="RuleBase" id="RU003423"/>
    </source>
</evidence>
<reference evidence="14" key="1">
    <citation type="submission" date="2016-10" db="EMBL/GenBank/DDBJ databases">
        <authorList>
            <person name="Varghese N."/>
            <person name="Submissions S."/>
        </authorList>
    </citation>
    <scope>NUCLEOTIDE SEQUENCE [LARGE SCALE GENOMIC DNA]</scope>
    <source>
        <strain evidence="14">DSM 1565</strain>
    </source>
</reference>
<evidence type="ECO:0000256" key="8">
    <source>
        <dbReference type="ARBA" id="ARBA00048370"/>
    </source>
</evidence>
<dbReference type="InterPro" id="IPR004167">
    <property type="entry name" value="PSBD"/>
</dbReference>
<dbReference type="GO" id="GO:0004742">
    <property type="term" value="F:dihydrolipoyllysine-residue acetyltransferase activity"/>
    <property type="evidence" value="ECO:0007669"/>
    <property type="project" value="UniProtKB-EC"/>
</dbReference>
<dbReference type="RefSeq" id="WP_092863418.1">
    <property type="nucleotide sequence ID" value="NZ_FPCH01000001.1"/>
</dbReference>
<dbReference type="EC" id="2.3.1.-" evidence="9"/>
<keyword evidence="4 9" id="KW-0808">Transferase</keyword>
<dbReference type="Proteomes" id="UP000199423">
    <property type="component" value="Unassembled WGS sequence"/>
</dbReference>
<feature type="compositionally biased region" description="Low complexity" evidence="10">
    <location>
        <begin position="91"/>
        <end position="109"/>
    </location>
</feature>
<dbReference type="InterPro" id="IPR050743">
    <property type="entry name" value="2-oxoacid_DH_E2_comp"/>
</dbReference>
<evidence type="ECO:0000256" key="2">
    <source>
        <dbReference type="ARBA" id="ARBA00007317"/>
    </source>
</evidence>
<sequence length="437" mass="46227">MPLVDVKVPNIGDFENVPVVEIQVKPGDEVKIGDPLITLESDKAAMDVPAPFQGRVAEILVSIGDKVSEGIAIVKLDTSGDAKPEAPSGNAKGANKSGKSEAAAKAPSAPDKPKSVEAAPEAKDGGSIPPPGDFGSVYASPSVRRIARDLDVDLRQVKGTGDKGRITKDDVKAYIARSSQPAAAPGAGTGQMTGIPEIPAQDFSKYGPVETKPMSRLKRLTGPNLHRAWLNVPHVTNSDEADITDLEAYRRDLDATAKSKNYRVTLVAFLLKASVSALKEYPDVNSSLAPGKDALILKRYYNIGVAVDTPDGLVVPVIRDVDRKGVLELSQELTAVSARMRDGKITPTDISGATFSISSLGGIGGTGFTPIVNAPEVAILGAVRAQMKPQWDGSAFQPRLMLPLCLSYDHRVVDGALAARFLRKICDALADVRQLVL</sequence>
<dbReference type="PANTHER" id="PTHR43178:SF2">
    <property type="entry name" value="DIHYDROLIPOYLLYSINE-RESIDUE ACETYLTRANSFERASE COMPONENT OF PYRUVATE DEHYDROGENASE COMPLEX"/>
    <property type="match status" value="1"/>
</dbReference>
<dbReference type="PANTHER" id="PTHR43178">
    <property type="entry name" value="DIHYDROLIPOAMIDE ACETYLTRANSFERASE COMPONENT OF PYRUVATE DEHYDROGENASE COMPLEX"/>
    <property type="match status" value="1"/>
</dbReference>
<feature type="region of interest" description="Disordered" evidence="10">
    <location>
        <begin position="79"/>
        <end position="137"/>
    </location>
</feature>
<evidence type="ECO:0000256" key="4">
    <source>
        <dbReference type="ARBA" id="ARBA00022679"/>
    </source>
</evidence>